<accession>A0ABX8K1B5</accession>
<dbReference type="PANTHER" id="PTHR45228:SF8">
    <property type="entry name" value="TWO-COMPONENT RESPONSE REGULATOR-RELATED"/>
    <property type="match status" value="1"/>
</dbReference>
<name>A0ABX8K1B5_9ENTR</name>
<dbReference type="SMART" id="SM00471">
    <property type="entry name" value="HDc"/>
    <property type="match status" value="1"/>
</dbReference>
<reference evidence="3 4" key="1">
    <citation type="submission" date="2021-06" db="EMBL/GenBank/DDBJ databases">
        <title>Leclercia pneumoniae sp. nov.</title>
        <authorList>
            <person name="Hoenemann M."/>
            <person name="Viehweger A."/>
            <person name="Dietze N."/>
        </authorList>
    </citation>
    <scope>NUCLEOTIDE SEQUENCE [LARGE SCALE GENOMIC DNA]</scope>
    <source>
        <strain evidence="4">49125</strain>
    </source>
</reference>
<dbReference type="SUPFAM" id="SSF109604">
    <property type="entry name" value="HD-domain/PDEase-like"/>
    <property type="match status" value="1"/>
</dbReference>
<organism evidence="3 4">
    <name type="scientific">Leclercia pneumoniae</name>
    <dbReference type="NCBI Taxonomy" id="2815358"/>
    <lineage>
        <taxon>Bacteria</taxon>
        <taxon>Pseudomonadati</taxon>
        <taxon>Pseudomonadota</taxon>
        <taxon>Gammaproteobacteria</taxon>
        <taxon>Enterobacterales</taxon>
        <taxon>Enterobacteriaceae</taxon>
        <taxon>Leclercia</taxon>
    </lineage>
</organism>
<keyword evidence="4" id="KW-1185">Reference proteome</keyword>
<dbReference type="InterPro" id="IPR037522">
    <property type="entry name" value="HD_GYP_dom"/>
</dbReference>
<dbReference type="Proteomes" id="UP000683497">
    <property type="component" value="Chromosome"/>
</dbReference>
<feature type="transmembrane region" description="Helical" evidence="1">
    <location>
        <begin position="485"/>
        <end position="505"/>
    </location>
</feature>
<evidence type="ECO:0000259" key="2">
    <source>
        <dbReference type="PROSITE" id="PS51832"/>
    </source>
</evidence>
<gene>
    <name evidence="3" type="ORF">KQ929_07565</name>
</gene>
<dbReference type="PANTHER" id="PTHR45228">
    <property type="entry name" value="CYCLIC DI-GMP PHOSPHODIESTERASE TM_0186-RELATED"/>
    <property type="match status" value="1"/>
</dbReference>
<dbReference type="PROSITE" id="PS51832">
    <property type="entry name" value="HD_GYP"/>
    <property type="match status" value="1"/>
</dbReference>
<evidence type="ECO:0000313" key="4">
    <source>
        <dbReference type="Proteomes" id="UP000683497"/>
    </source>
</evidence>
<dbReference type="EMBL" id="CP076838">
    <property type="protein sequence ID" value="QWW81704.1"/>
    <property type="molecule type" value="Genomic_DNA"/>
</dbReference>
<feature type="domain" description="HD-GYP" evidence="2">
    <location>
        <begin position="511"/>
        <end position="706"/>
    </location>
</feature>
<dbReference type="SUPFAM" id="SSF53850">
    <property type="entry name" value="Periplasmic binding protein-like II"/>
    <property type="match status" value="2"/>
</dbReference>
<proteinExistence type="predicted"/>
<dbReference type="InterPro" id="IPR052020">
    <property type="entry name" value="Cyclic_di-GMP/3'3'-cGAMP_PDE"/>
</dbReference>
<evidence type="ECO:0000256" key="1">
    <source>
        <dbReference type="SAM" id="Phobius"/>
    </source>
</evidence>
<dbReference type="InterPro" id="IPR003607">
    <property type="entry name" value="HD/PDEase_dom"/>
</dbReference>
<dbReference type="Gene3D" id="3.40.190.10">
    <property type="entry name" value="Periplasmic binding protein-like II"/>
    <property type="match status" value="4"/>
</dbReference>
<keyword evidence="1" id="KW-1133">Transmembrane helix</keyword>
<keyword evidence="1" id="KW-0472">Membrane</keyword>
<protein>
    <submittedName>
        <fullName evidence="3">Transporter substrate-binding domain-containing protein</fullName>
    </submittedName>
</protein>
<sequence>MTTLWTPWLLASSEPAADAVPVWIYNADSFEFWHTPQGEARGFYPILVSALNQRFNLNLQLRPISGSEIGQRFNTDAYGVYVGVLRTEQRARTKLLSSRLFDNEVVAASQTQQISTLEPLRHARVLFRENDATLASVKQRYPDLTFRSLREVASSDEAFRLLSENKADFYINDASEMENTARYYVISRPFPELRIPVVMAFSPDLRPLREQVNTLISEWFRSGKMRHLLEESKRDYLLSRITLSEAERDWLQQHHLQVWLPKNENYAPVIWREGQGYHGIALNMINDMRELLGMKVDVQFIDDYATALRKQQWPVRLLNITESKGDNLTQGQIGPTIPWHNAYYHLIGHPFLWDEESIRNQRIGVLTGSFAQTYLQRRFGEDVTIVNRASVDQLIAAIEDKEIDYILGDLSTLESALRGNELFRGVLKVAGVTRSEFEIGPWVAPDHPLHNLLSQVQRLSSFRTQLERQEKPDTLPELTKNSWKMISVILLIASLFSLGMLVMMWRHMQKNRLVNRNIVQALEKVNRAHDDETGSHIQRVAKYCGMMARELGLPRRTVHDIEHFASLHDVGKIAVPDRILRKQGKLTPEEFSEMKLHVLKGWRVIQGLGLGPVAENMIHFHHEKWDGSGYPQGLRGEEIPVEARILALADVYDALRQKRIYKPAFSHEEACEVILAGNGRHFDPMLVQLFRRHHLAFQAIFDSMSD</sequence>
<dbReference type="CDD" id="cd00077">
    <property type="entry name" value="HDc"/>
    <property type="match status" value="1"/>
</dbReference>
<keyword evidence="1" id="KW-0812">Transmembrane</keyword>
<dbReference type="Pfam" id="PF13487">
    <property type="entry name" value="HD_5"/>
    <property type="match status" value="1"/>
</dbReference>
<evidence type="ECO:0000313" key="3">
    <source>
        <dbReference type="EMBL" id="QWW81704.1"/>
    </source>
</evidence>
<dbReference type="Gene3D" id="1.10.3210.10">
    <property type="entry name" value="Hypothetical protein af1432"/>
    <property type="match status" value="1"/>
</dbReference>